<protein>
    <submittedName>
        <fullName evidence="1">Uncharacterized protein</fullName>
    </submittedName>
</protein>
<proteinExistence type="predicted"/>
<dbReference type="EMBL" id="JACGCI010000113">
    <property type="protein sequence ID" value="KAF6744821.1"/>
    <property type="molecule type" value="Genomic_DNA"/>
</dbReference>
<dbReference type="OrthoDB" id="10310028at2759"/>
<comment type="caution">
    <text evidence="1">The sequence shown here is derived from an EMBL/GenBank/DDBJ whole genome shotgun (WGS) entry which is preliminary data.</text>
</comment>
<dbReference type="AlphaFoldDB" id="A0A8H6HEJ4"/>
<accession>A0A8H6HEJ4</accession>
<evidence type="ECO:0000313" key="1">
    <source>
        <dbReference type="EMBL" id="KAF6744821.1"/>
    </source>
</evidence>
<organism evidence="1 2">
    <name type="scientific">Ephemerocybe angulata</name>
    <dbReference type="NCBI Taxonomy" id="980116"/>
    <lineage>
        <taxon>Eukaryota</taxon>
        <taxon>Fungi</taxon>
        <taxon>Dikarya</taxon>
        <taxon>Basidiomycota</taxon>
        <taxon>Agaricomycotina</taxon>
        <taxon>Agaricomycetes</taxon>
        <taxon>Agaricomycetidae</taxon>
        <taxon>Agaricales</taxon>
        <taxon>Agaricineae</taxon>
        <taxon>Psathyrellaceae</taxon>
        <taxon>Ephemerocybe</taxon>
    </lineage>
</organism>
<dbReference type="Proteomes" id="UP000521943">
    <property type="component" value="Unassembled WGS sequence"/>
</dbReference>
<sequence length="420" mass="47896">MQSSRNPEMTCKTLLQFSLVSKQCLEESRRYAFDRLHLGLSSTWPPTVTGPEPIPVDARPARLSLATSRIEEFYALLLANTTLGTDTGGVLAHDLPVILDLLPSLTSLGVTNHLPVKLCHWTALPPQLQEAIARCCTRQSIRKLGFAEFYDFPYTLFMAPPNLEELYLSYVFEPEAKVQPVVVRRPQRLKTVSMVDYGSPVVEDLLQEDPEAFSEVVTIIWNIQNQVDVDVLGRLFQLCVTSLQEVNLEFGVMLPWGDATNFDALKLMPPIKRLSLSSHIHLPITEDEGEHFRFGLSYDLHLFQSLLQTQHHLDVLEVKVGLSTYNNFRLTHNLPSRILHKRKAWKAFDEYLASPLSSDLPAPIGIHVNVTWPWPEYFLSHEPWSGKEQAFREPLQREMCACLKRSLEAGRVTLNYTWYT</sequence>
<name>A0A8H6HEJ4_9AGAR</name>
<gene>
    <name evidence="1" type="ORF">DFP72DRAFT_1176590</name>
</gene>
<evidence type="ECO:0000313" key="2">
    <source>
        <dbReference type="Proteomes" id="UP000521943"/>
    </source>
</evidence>
<reference evidence="1 2" key="1">
    <citation type="submission" date="2020-07" db="EMBL/GenBank/DDBJ databases">
        <title>Comparative genomics of pyrophilous fungi reveals a link between fire events and developmental genes.</title>
        <authorList>
            <consortium name="DOE Joint Genome Institute"/>
            <person name="Steindorff A.S."/>
            <person name="Carver A."/>
            <person name="Calhoun S."/>
            <person name="Stillman K."/>
            <person name="Liu H."/>
            <person name="Lipzen A."/>
            <person name="Pangilinan J."/>
            <person name="Labutti K."/>
            <person name="Bruns T.D."/>
            <person name="Grigoriev I.V."/>
        </authorList>
    </citation>
    <scope>NUCLEOTIDE SEQUENCE [LARGE SCALE GENOMIC DNA]</scope>
    <source>
        <strain evidence="1 2">CBS 144469</strain>
    </source>
</reference>
<keyword evidence="2" id="KW-1185">Reference proteome</keyword>